<name>D0W9N2_NEILA</name>
<dbReference type="EMBL" id="ACEQ02000013">
    <property type="protein sequence ID" value="EEZ75690.1"/>
    <property type="molecule type" value="Genomic_DNA"/>
</dbReference>
<protein>
    <submittedName>
        <fullName evidence="1">Uncharacterized protein</fullName>
    </submittedName>
</protein>
<dbReference type="Proteomes" id="UP000003843">
    <property type="component" value="Unassembled WGS sequence"/>
</dbReference>
<organism evidence="1 2">
    <name type="scientific">Neisseria lactamica ATCC 23970</name>
    <dbReference type="NCBI Taxonomy" id="546265"/>
    <lineage>
        <taxon>Bacteria</taxon>
        <taxon>Pseudomonadati</taxon>
        <taxon>Pseudomonadota</taxon>
        <taxon>Betaproteobacteria</taxon>
        <taxon>Neisseriales</taxon>
        <taxon>Neisseriaceae</taxon>
        <taxon>Neisseria</taxon>
    </lineage>
</organism>
<evidence type="ECO:0000313" key="2">
    <source>
        <dbReference type="Proteomes" id="UP000003843"/>
    </source>
</evidence>
<evidence type="ECO:0000313" key="1">
    <source>
        <dbReference type="EMBL" id="EEZ75690.1"/>
    </source>
</evidence>
<accession>D0W9N2</accession>
<proteinExistence type="predicted"/>
<reference evidence="1 2" key="1">
    <citation type="submission" date="2009-10" db="EMBL/GenBank/DDBJ databases">
        <authorList>
            <person name="Weinstock G."/>
            <person name="Sodergren E."/>
            <person name="Clifton S."/>
            <person name="Fulton L."/>
            <person name="Fulton B."/>
            <person name="Courtney L."/>
            <person name="Fronick C."/>
            <person name="Harrison M."/>
            <person name="Strong C."/>
            <person name="Farmer C."/>
            <person name="Delahaunty K."/>
            <person name="Markovic C."/>
            <person name="Hall O."/>
            <person name="Minx P."/>
            <person name="Tomlinson C."/>
            <person name="Mitreva M."/>
            <person name="Nelson J."/>
            <person name="Hou S."/>
            <person name="Wollam A."/>
            <person name="Pepin K.H."/>
            <person name="Johnson M."/>
            <person name="Bhonagiri V."/>
            <person name="Nash W.E."/>
            <person name="Warren W."/>
            <person name="Chinwalla A."/>
            <person name="Mardis E.R."/>
            <person name="Wilson R.K."/>
        </authorList>
    </citation>
    <scope>NUCLEOTIDE SEQUENCE [LARGE SCALE GENOMIC DNA]</scope>
    <source>
        <strain evidence="1 2">ATCC 23970</strain>
    </source>
</reference>
<comment type="caution">
    <text evidence="1">The sequence shown here is derived from an EMBL/GenBank/DDBJ whole genome shotgun (WGS) entry which is preliminary data.</text>
</comment>
<gene>
    <name evidence="1" type="ORF">NEILACOT_04245</name>
</gene>
<dbReference type="AlphaFoldDB" id="D0W9N2"/>
<sequence>MVYTRRNTRFRRHRPLFSLSVGVATVFFTPSGKNTVATMHPAALPCALSCNTAYNAPQTPRCGFQTASPCFFYRQKPFLSDAILRFQHTGRHIKHRPMCRPDSEGVTPLPNKV</sequence>